<dbReference type="PANTHER" id="PTHR31938:SF4">
    <property type="entry name" value="NUCLEAR SPECKLE SPLICING REGULATORY PROTEIN 1"/>
    <property type="match status" value="1"/>
</dbReference>
<dbReference type="HOGENOM" id="CLU_1483369_0_0_1"/>
<dbReference type="InParanoid" id="K1PSC9"/>
<comment type="similarity">
    <text evidence="1">Belongs to the NSRP1 family.</text>
</comment>
<organism evidence="4">
    <name type="scientific">Magallana gigas</name>
    <name type="common">Pacific oyster</name>
    <name type="synonym">Crassostrea gigas</name>
    <dbReference type="NCBI Taxonomy" id="29159"/>
    <lineage>
        <taxon>Eukaryota</taxon>
        <taxon>Metazoa</taxon>
        <taxon>Spiralia</taxon>
        <taxon>Lophotrochozoa</taxon>
        <taxon>Mollusca</taxon>
        <taxon>Bivalvia</taxon>
        <taxon>Autobranchia</taxon>
        <taxon>Pteriomorphia</taxon>
        <taxon>Ostreida</taxon>
        <taxon>Ostreoidea</taxon>
        <taxon>Ostreidae</taxon>
        <taxon>Magallana</taxon>
    </lineage>
</organism>
<dbReference type="AlphaFoldDB" id="K1PSC9"/>
<dbReference type="GO" id="GO:0000381">
    <property type="term" value="P:regulation of alternative mRNA splicing, via spliceosome"/>
    <property type="evidence" value="ECO:0007669"/>
    <property type="project" value="InterPro"/>
</dbReference>
<sequence length="182" mass="21339">MGYEKKGDEKNESDTYLAKIYGLLIPKKKQSTFKASNVFGDDSDETQIEIDKALEADPTVYEYDNIYDDLKAKKEEKDAALQQKKDKKPKYIAGLLKAAEIRKKEDERRAEKKIQKEREKEGNEFEDKEVFVTGAYKKKMQEIQEQEEKERREAAMEGRVQNEYARFRAAFHLYCDVIFLLG</sequence>
<name>K1PSC9_MAGGI</name>
<reference evidence="4" key="1">
    <citation type="journal article" date="2012" name="Nature">
        <title>The oyster genome reveals stress adaptation and complexity of shell formation.</title>
        <authorList>
            <person name="Zhang G."/>
            <person name="Fang X."/>
            <person name="Guo X."/>
            <person name="Li L."/>
            <person name="Luo R."/>
            <person name="Xu F."/>
            <person name="Yang P."/>
            <person name="Zhang L."/>
            <person name="Wang X."/>
            <person name="Qi H."/>
            <person name="Xiong Z."/>
            <person name="Que H."/>
            <person name="Xie Y."/>
            <person name="Holland P.W."/>
            <person name="Paps J."/>
            <person name="Zhu Y."/>
            <person name="Wu F."/>
            <person name="Chen Y."/>
            <person name="Wang J."/>
            <person name="Peng C."/>
            <person name="Meng J."/>
            <person name="Yang L."/>
            <person name="Liu J."/>
            <person name="Wen B."/>
            <person name="Zhang N."/>
            <person name="Huang Z."/>
            <person name="Zhu Q."/>
            <person name="Feng Y."/>
            <person name="Mount A."/>
            <person name="Hedgecock D."/>
            <person name="Xu Z."/>
            <person name="Liu Y."/>
            <person name="Domazet-Loso T."/>
            <person name="Du Y."/>
            <person name="Sun X."/>
            <person name="Zhang S."/>
            <person name="Liu B."/>
            <person name="Cheng P."/>
            <person name="Jiang X."/>
            <person name="Li J."/>
            <person name="Fan D."/>
            <person name="Wang W."/>
            <person name="Fu W."/>
            <person name="Wang T."/>
            <person name="Wang B."/>
            <person name="Zhang J."/>
            <person name="Peng Z."/>
            <person name="Li Y."/>
            <person name="Li N."/>
            <person name="Wang J."/>
            <person name="Chen M."/>
            <person name="He Y."/>
            <person name="Tan F."/>
            <person name="Song X."/>
            <person name="Zheng Q."/>
            <person name="Huang R."/>
            <person name="Yang H."/>
            <person name="Du X."/>
            <person name="Chen L."/>
            <person name="Yang M."/>
            <person name="Gaffney P.M."/>
            <person name="Wang S."/>
            <person name="Luo L."/>
            <person name="She Z."/>
            <person name="Ming Y."/>
            <person name="Huang W."/>
            <person name="Zhang S."/>
            <person name="Huang B."/>
            <person name="Zhang Y."/>
            <person name="Qu T."/>
            <person name="Ni P."/>
            <person name="Miao G."/>
            <person name="Wang J."/>
            <person name="Wang Q."/>
            <person name="Steinberg C.E."/>
            <person name="Wang H."/>
            <person name="Li N."/>
            <person name="Qian L."/>
            <person name="Zhang G."/>
            <person name="Li Y."/>
            <person name="Yang H."/>
            <person name="Liu X."/>
            <person name="Wang J."/>
            <person name="Yin Y."/>
            <person name="Wang J."/>
        </authorList>
    </citation>
    <scope>NUCLEOTIDE SEQUENCE [LARGE SCALE GENOMIC DNA]</scope>
    <source>
        <strain evidence="4">05x7-T-G4-1.051#20</strain>
    </source>
</reference>
<dbReference type="InterPro" id="IPR042816">
    <property type="entry name" value="Nsrp1"/>
</dbReference>
<dbReference type="InterPro" id="IPR018612">
    <property type="entry name" value="NSRP1_N"/>
</dbReference>
<dbReference type="EMBL" id="JH815690">
    <property type="protein sequence ID" value="EKC24523.1"/>
    <property type="molecule type" value="Genomic_DNA"/>
</dbReference>
<evidence type="ECO:0000313" key="4">
    <source>
        <dbReference type="EMBL" id="EKC24523.1"/>
    </source>
</evidence>
<protein>
    <submittedName>
        <fullName evidence="4">Coiled-coil domain-containing protein 55</fullName>
    </submittedName>
</protein>
<dbReference type="PANTHER" id="PTHR31938">
    <property type="entry name" value="NUCLEAR SPECKLE SPLICING REGULATORY PROTEIN 1"/>
    <property type="match status" value="1"/>
</dbReference>
<feature type="domain" description="Nuclear speckle splicing regulatory protein 1 N-terminal" evidence="3">
    <location>
        <begin position="47"/>
        <end position="159"/>
    </location>
</feature>
<proteinExistence type="inferred from homology"/>
<evidence type="ECO:0000256" key="1">
    <source>
        <dbReference type="ARBA" id="ARBA00010126"/>
    </source>
</evidence>
<accession>K1PSC9</accession>
<evidence type="ECO:0000256" key="2">
    <source>
        <dbReference type="ARBA" id="ARBA00023054"/>
    </source>
</evidence>
<dbReference type="Pfam" id="PF09745">
    <property type="entry name" value="NSRP1_N"/>
    <property type="match status" value="1"/>
</dbReference>
<evidence type="ECO:0000259" key="3">
    <source>
        <dbReference type="Pfam" id="PF09745"/>
    </source>
</evidence>
<keyword evidence="2" id="KW-0175">Coiled coil</keyword>
<gene>
    <name evidence="4" type="ORF">CGI_10001532</name>
</gene>